<dbReference type="EMBL" id="JBCEVZ010000041">
    <property type="protein sequence ID" value="MEL5995611.1"/>
    <property type="molecule type" value="Genomic_DNA"/>
</dbReference>
<dbReference type="GO" id="GO:0016746">
    <property type="term" value="F:acyltransferase activity"/>
    <property type="evidence" value="ECO:0007669"/>
    <property type="project" value="UniProtKB-KW"/>
</dbReference>
<sequence>MIGYYSDAELRELGFAAVGEHVLISKTATIYNLSNISIGNNVRIDNFCVIAPSGTGKLVIGNNSQISAFNFINGMGDIILSDYFTTAPYVSIFTSSDDYSGKHLANATIPRELLGTITAPVIAGKHVLIGTGSTVLPGVTLAEGTAVGAHSLVAHDTAAFTLVGGVPARKIRDRSRHLLELESIFINGTYR</sequence>
<accession>A0ABU9LYG0</accession>
<comment type="caution">
    <text evidence="4">The sequence shown here is derived from an EMBL/GenBank/DDBJ whole genome shotgun (WGS) entry which is preliminary data.</text>
</comment>
<evidence type="ECO:0000256" key="1">
    <source>
        <dbReference type="ARBA" id="ARBA00007274"/>
    </source>
</evidence>
<organism evidence="4 5">
    <name type="scientific">Hymenobacter segetis</name>
    <dbReference type="NCBI Taxonomy" id="2025509"/>
    <lineage>
        <taxon>Bacteria</taxon>
        <taxon>Pseudomonadati</taxon>
        <taxon>Bacteroidota</taxon>
        <taxon>Cytophagia</taxon>
        <taxon>Cytophagales</taxon>
        <taxon>Hymenobacteraceae</taxon>
        <taxon>Hymenobacter</taxon>
    </lineage>
</organism>
<reference evidence="4 5" key="1">
    <citation type="journal article" date="2018" name="Arch. Microbiol.">
        <title>Hymenobacter segetis sp. nov., isolated from soil.</title>
        <authorList>
            <person name="Ten L.N."/>
            <person name="Lim S.J."/>
            <person name="Kim B.O."/>
            <person name="Kang I.K."/>
            <person name="Jung H.Y."/>
        </authorList>
    </citation>
    <scope>NUCLEOTIDE SEQUENCE [LARGE SCALE GENOMIC DNA]</scope>
    <source>
        <strain evidence="4 5">S7-3-11</strain>
    </source>
</reference>
<keyword evidence="3 4" id="KW-0012">Acyltransferase</keyword>
<evidence type="ECO:0000313" key="5">
    <source>
        <dbReference type="Proteomes" id="UP001479606"/>
    </source>
</evidence>
<dbReference type="InterPro" id="IPR050179">
    <property type="entry name" value="Trans_hexapeptide_repeat"/>
</dbReference>
<dbReference type="EC" id="2.3.1.-" evidence="4"/>
<evidence type="ECO:0000313" key="4">
    <source>
        <dbReference type="EMBL" id="MEL5995611.1"/>
    </source>
</evidence>
<keyword evidence="2 4" id="KW-0808">Transferase</keyword>
<keyword evidence="5" id="KW-1185">Reference proteome</keyword>
<dbReference type="InterPro" id="IPR011004">
    <property type="entry name" value="Trimer_LpxA-like_sf"/>
</dbReference>
<evidence type="ECO:0000256" key="2">
    <source>
        <dbReference type="ARBA" id="ARBA00022679"/>
    </source>
</evidence>
<gene>
    <name evidence="4" type="ORF">AAFH49_15455</name>
</gene>
<dbReference type="PANTHER" id="PTHR43300">
    <property type="entry name" value="ACETYLTRANSFERASE"/>
    <property type="match status" value="1"/>
</dbReference>
<dbReference type="PANTHER" id="PTHR43300:SF12">
    <property type="entry name" value="CHLORAMPHENICOL ACETYLTRANSFERASE"/>
    <property type="match status" value="1"/>
</dbReference>
<name>A0ABU9LYG0_9BACT</name>
<dbReference type="Proteomes" id="UP001479606">
    <property type="component" value="Unassembled WGS sequence"/>
</dbReference>
<dbReference type="SUPFAM" id="SSF51161">
    <property type="entry name" value="Trimeric LpxA-like enzymes"/>
    <property type="match status" value="1"/>
</dbReference>
<proteinExistence type="inferred from homology"/>
<dbReference type="CDD" id="cd04647">
    <property type="entry name" value="LbH_MAT_like"/>
    <property type="match status" value="1"/>
</dbReference>
<protein>
    <submittedName>
        <fullName evidence="4">Acyltransferase</fullName>
        <ecNumber evidence="4">2.3.1.-</ecNumber>
    </submittedName>
</protein>
<dbReference type="RefSeq" id="WP_342299573.1">
    <property type="nucleotide sequence ID" value="NZ_JBCEVZ010000041.1"/>
</dbReference>
<dbReference type="Gene3D" id="2.160.10.10">
    <property type="entry name" value="Hexapeptide repeat proteins"/>
    <property type="match status" value="1"/>
</dbReference>
<comment type="similarity">
    <text evidence="1">Belongs to the transferase hexapeptide repeat family.</text>
</comment>
<evidence type="ECO:0000256" key="3">
    <source>
        <dbReference type="ARBA" id="ARBA00023315"/>
    </source>
</evidence>